<feature type="binding site" evidence="5">
    <location>
        <begin position="204"/>
        <end position="206"/>
    </location>
    <ligand>
        <name>substrate</name>
    </ligand>
</feature>
<dbReference type="eggNOG" id="arCOG01327">
    <property type="taxonomic scope" value="Archaea"/>
</dbReference>
<dbReference type="CDD" id="cd09010">
    <property type="entry name" value="MTAP_SsMTAPII_like_MTIP"/>
    <property type="match status" value="1"/>
</dbReference>
<dbReference type="PhylomeDB" id="Q97BL7"/>
<evidence type="ECO:0000256" key="3">
    <source>
        <dbReference type="ARBA" id="ARBA00022726"/>
    </source>
</evidence>
<keyword evidence="2 5" id="KW-0808">Transferase</keyword>
<dbReference type="HAMAP" id="MF_01963">
    <property type="entry name" value="MTAP"/>
    <property type="match status" value="1"/>
</dbReference>
<dbReference type="EMBL" id="BA000011">
    <property type="protein sequence ID" value="BAB59580.1"/>
    <property type="molecule type" value="Genomic_DNA"/>
</dbReference>
<evidence type="ECO:0000313" key="8">
    <source>
        <dbReference type="Proteomes" id="UP000001017"/>
    </source>
</evidence>
<dbReference type="GO" id="GO:0005829">
    <property type="term" value="C:cytosol"/>
    <property type="evidence" value="ECO:0007669"/>
    <property type="project" value="TreeGrafter"/>
</dbReference>
<dbReference type="KEGG" id="tvo:TVG0426892"/>
<dbReference type="InterPro" id="IPR000845">
    <property type="entry name" value="Nucleoside_phosphorylase_d"/>
</dbReference>
<dbReference type="PaxDb" id="273116-14324653"/>
<keyword evidence="1 5" id="KW-0328">Glycosyltransferase</keyword>
<feature type="domain" description="Nucleoside phosphorylase" evidence="6">
    <location>
        <begin position="4"/>
        <end position="234"/>
    </location>
</feature>
<evidence type="ECO:0000259" key="6">
    <source>
        <dbReference type="Pfam" id="PF01048"/>
    </source>
</evidence>
<dbReference type="InterPro" id="IPR010044">
    <property type="entry name" value="MTAP"/>
</dbReference>
<evidence type="ECO:0000256" key="2">
    <source>
        <dbReference type="ARBA" id="ARBA00022679"/>
    </source>
</evidence>
<accession>Q97BL7</accession>
<dbReference type="Gene3D" id="3.40.50.1580">
    <property type="entry name" value="Nucleoside phosphorylase domain"/>
    <property type="match status" value="1"/>
</dbReference>
<feature type="site" description="Important for substrate specificity" evidence="5">
    <location>
        <position position="163"/>
    </location>
</feature>
<dbReference type="GO" id="GO:0006166">
    <property type="term" value="P:purine ribonucleoside salvage"/>
    <property type="evidence" value="ECO:0007669"/>
    <property type="project" value="UniProtKB-KW"/>
</dbReference>
<dbReference type="GO" id="GO:0019509">
    <property type="term" value="P:L-methionine salvage from methylthioadenosine"/>
    <property type="evidence" value="ECO:0007669"/>
    <property type="project" value="UniProtKB-UniRule"/>
</dbReference>
<dbReference type="OrthoDB" id="7681at2157"/>
<reference evidence="7 8" key="1">
    <citation type="journal article" date="1999" name="Proc. Jpn. Acad.">
        <title>Determination of the complete genomic DNA sequence of Thermoplasma volvanium GSS1.</title>
        <authorList>
            <person name="Kawashima T."/>
            <person name="Yamamoto Y."/>
            <person name="Aramaki H."/>
            <person name="Nunoshiba T."/>
            <person name="Kawamoto T."/>
            <person name="Watanabe K."/>
            <person name="Yamazaki M."/>
            <person name="Kanehori K."/>
            <person name="Amano N."/>
            <person name="Ohya Y."/>
            <person name="Makino K."/>
            <person name="Suzuki M."/>
        </authorList>
    </citation>
    <scope>NUCLEOTIDE SEQUENCE [LARGE SCALE GENOMIC DNA]</scope>
    <source>
        <strain evidence="8">ATCC 51530 / DSM 4299 / JCM 9571 / NBRC 15438 / GSS1</strain>
    </source>
</reference>
<comment type="catalytic activity">
    <reaction evidence="5">
        <text>S-methyl-5'-thioadenosine + phosphate = 5-(methylsulfanyl)-alpha-D-ribose 1-phosphate + adenine</text>
        <dbReference type="Rhea" id="RHEA:11852"/>
        <dbReference type="ChEBI" id="CHEBI:16708"/>
        <dbReference type="ChEBI" id="CHEBI:17509"/>
        <dbReference type="ChEBI" id="CHEBI:43474"/>
        <dbReference type="ChEBI" id="CHEBI:58533"/>
        <dbReference type="EC" id="2.4.2.28"/>
    </reaction>
</comment>
<dbReference type="UniPathway" id="UPA00904">
    <property type="reaction ID" value="UER00873"/>
</dbReference>
<feature type="binding site" evidence="5">
    <location>
        <position position="10"/>
    </location>
    <ligand>
        <name>phosphate</name>
        <dbReference type="ChEBI" id="CHEBI:43474"/>
    </ligand>
</feature>
<evidence type="ECO:0000256" key="5">
    <source>
        <dbReference type="HAMAP-Rule" id="MF_01963"/>
    </source>
</evidence>
<dbReference type="STRING" id="273116.gene:9381217"/>
<dbReference type="Pfam" id="PF01048">
    <property type="entry name" value="PNP_UDP_1"/>
    <property type="match status" value="1"/>
</dbReference>
<name>Q97BL7_THEVO</name>
<dbReference type="PANTHER" id="PTHR42679:SF3">
    <property type="entry name" value="S-METHYL-5'-THIOADENOSINE PHOSPHORYLASE"/>
    <property type="match status" value="1"/>
</dbReference>
<evidence type="ECO:0000256" key="1">
    <source>
        <dbReference type="ARBA" id="ARBA00022676"/>
    </source>
</evidence>
<dbReference type="PANTHER" id="PTHR42679">
    <property type="entry name" value="S-METHYL-5'-THIOADENOSINE PHOSPHORYLASE"/>
    <property type="match status" value="1"/>
</dbReference>
<dbReference type="NCBIfam" id="NF006334">
    <property type="entry name" value="PRK08564.1"/>
    <property type="match status" value="1"/>
</dbReference>
<dbReference type="InterPro" id="IPR035994">
    <property type="entry name" value="Nucleoside_phosphorylase_sf"/>
</dbReference>
<dbReference type="EC" id="2.4.2.28" evidence="5"/>
<comment type="caution">
    <text evidence="5">Lacks conserved residue(s) required for the propagation of feature annotation.</text>
</comment>
<comment type="similarity">
    <text evidence="5">Belongs to the PNP/MTAP phosphorylase family. MTAP subfamily.</text>
</comment>
<keyword evidence="8" id="KW-1185">Reference proteome</keyword>
<evidence type="ECO:0000313" key="7">
    <source>
        <dbReference type="EMBL" id="BAB59580.1"/>
    </source>
</evidence>
<feature type="binding site" evidence="5">
    <location>
        <position position="181"/>
    </location>
    <ligand>
        <name>phosphate</name>
        <dbReference type="ChEBI" id="CHEBI:43474"/>
    </ligand>
</feature>
<proteinExistence type="inferred from homology"/>
<comment type="function">
    <text evidence="5">Catalyzes the reversible phosphorylation of S-methyl-5'-thioadenosine (MTA) to adenine and 5-methylthioribose-1-phosphate. Involved in the breakdown of MTA, a major by-product of polyamine biosynthesis. Responsible for the first step in the methionine salvage pathway after MTA has been generated from S-adenosylmethionine. Has broad substrate specificity with 6-aminopurine nucleosides as preferred substrates.</text>
</comment>
<protein>
    <recommendedName>
        <fullName evidence="5">S-methyl-5'-thioadenosine phosphorylase</fullName>
        <ecNumber evidence="5">2.4.2.28</ecNumber>
    </recommendedName>
    <alternativeName>
        <fullName evidence="5">5'-methylthioadenosine phosphorylase</fullName>
        <shortName evidence="5">MTA phosphorylase</shortName>
        <shortName evidence="5">MTAP</shortName>
    </alternativeName>
</protein>
<keyword evidence="3 5" id="KW-0660">Purine salvage</keyword>
<dbReference type="FunFam" id="3.40.50.1580:FF:000012">
    <property type="entry name" value="Probable 6-oxopurine nucleoside phosphorylase"/>
    <property type="match status" value="1"/>
</dbReference>
<dbReference type="SUPFAM" id="SSF53167">
    <property type="entry name" value="Purine and uridine phosphorylases"/>
    <property type="match status" value="1"/>
</dbReference>
<dbReference type="RefSeq" id="WP_010916696.1">
    <property type="nucleotide sequence ID" value="NC_002689.2"/>
</dbReference>
<sequence>MAYIGIIGGSGLYDLMAESKKVDVDTPYGKPSDLIEIGEVNGVEVAFLPRHGKKHTIPPHKVNYRANIWALHDLGVERIIGLNAVGSLREDYKPGDIVIPDQYIDFTKRRELTFYDGPQVYHISEADPFCPEMNELFYQTAKNLKIPVHNTGTYITIEGPRFSTRAESKMFRQFADIIGMTLVPEVGLAGELALCYSVIASITDYDVWSEKPVDAREVMTIMKQNDKKVRDILFNALPRIGKDRKCACSLRLDNAKV</sequence>
<dbReference type="HOGENOM" id="CLU_054456_0_2_2"/>
<dbReference type="PROSITE" id="PS01240">
    <property type="entry name" value="PNP_MTAP_2"/>
    <property type="match status" value="1"/>
</dbReference>
<comment type="pathway">
    <text evidence="5">Amino-acid biosynthesis; L-methionine biosynthesis via salvage pathway; S-methyl-5-thio-alpha-D-ribose 1-phosphate from S-methyl-5'-thioadenosine (phosphorylase route): step 1/1.</text>
</comment>
<reference evidence="7 8" key="2">
    <citation type="journal article" date="2000" name="Proc. Natl. Acad. Sci. U.S.A.">
        <title>Archaeal adaptation to higher temperatures revealed by genomic sequence of Thermoplasma volcanium.</title>
        <authorList>
            <person name="Kawashima T."/>
            <person name="Amano N."/>
            <person name="Koike H."/>
            <person name="Makino S."/>
            <person name="Higuchi S."/>
            <person name="Kawashima-Ohya Y."/>
            <person name="Watanabe K."/>
            <person name="Yamazaki M."/>
            <person name="Kanehori K."/>
            <person name="Kawamoto T."/>
            <person name="Nunoshiba T."/>
            <person name="Yamamoto Y."/>
            <person name="Aramaki H."/>
            <person name="Makino K."/>
            <person name="Suzuki M."/>
        </authorList>
    </citation>
    <scope>NUCLEOTIDE SEQUENCE [LARGE SCALE GENOMIC DNA]</scope>
    <source>
        <strain evidence="8">ATCC 51530 / DSM 4299 / JCM 9571 / NBRC 15438 / GSS1</strain>
    </source>
</reference>
<dbReference type="NCBIfam" id="TIGR01694">
    <property type="entry name" value="MTAP"/>
    <property type="match status" value="1"/>
</dbReference>
<feature type="binding site" evidence="5">
    <location>
        <begin position="50"/>
        <end position="51"/>
    </location>
    <ligand>
        <name>phosphate</name>
        <dbReference type="ChEBI" id="CHEBI:43474"/>
    </ligand>
</feature>
<evidence type="ECO:0000256" key="4">
    <source>
        <dbReference type="ARBA" id="ARBA00063054"/>
    </source>
</evidence>
<gene>
    <name evidence="5" type="primary">mtnP</name>
    <name evidence="7" type="ORF">TVG0426892</name>
</gene>
<feature type="binding site" evidence="5">
    <location>
        <position position="180"/>
    </location>
    <ligand>
        <name>substrate</name>
    </ligand>
</feature>
<feature type="site" description="Important for substrate specificity" evidence="5">
    <location>
        <position position="215"/>
    </location>
</feature>
<dbReference type="AlphaFoldDB" id="Q97BL7"/>
<dbReference type="GO" id="GO:0017061">
    <property type="term" value="F:S-methyl-5-thioadenosine phosphorylase activity"/>
    <property type="evidence" value="ECO:0007669"/>
    <property type="project" value="UniProtKB-UniRule"/>
</dbReference>
<dbReference type="GeneID" id="1440954"/>
<dbReference type="InterPro" id="IPR018099">
    <property type="entry name" value="Purine_phosphorylase-2_CS"/>
</dbReference>
<dbReference type="Proteomes" id="UP000001017">
    <property type="component" value="Chromosome"/>
</dbReference>
<comment type="subunit">
    <text evidence="4 5">Homohexamer. Dimer of a homotrimer.</text>
</comment>
<organism evidence="7 8">
    <name type="scientific">Thermoplasma volcanium (strain ATCC 51530 / DSM 4299 / JCM 9571 / NBRC 15438 / GSS1)</name>
    <dbReference type="NCBI Taxonomy" id="273116"/>
    <lineage>
        <taxon>Archaea</taxon>
        <taxon>Methanobacteriati</taxon>
        <taxon>Thermoplasmatota</taxon>
        <taxon>Thermoplasmata</taxon>
        <taxon>Thermoplasmatales</taxon>
        <taxon>Thermoplasmataceae</taxon>
        <taxon>Thermoplasma</taxon>
    </lineage>
</organism>